<reference evidence="2" key="1">
    <citation type="journal article" date="2007" name="Plant Cell">
        <title>Dothideomycete-plant interactions illuminated by genome sequencing and EST analysis of the wheat pathogen Stagonospora nodorum.</title>
        <authorList>
            <person name="Hane J.K."/>
            <person name="Lowe R.G."/>
            <person name="Solomon P.S."/>
            <person name="Tan K.C."/>
            <person name="Schoch C.L."/>
            <person name="Spatafora J.W."/>
            <person name="Crous P.W."/>
            <person name="Kodira C."/>
            <person name="Birren B.W."/>
            <person name="Galagan J.E."/>
            <person name="Torriani S.F."/>
            <person name="McDonald B.A."/>
            <person name="Oliver R.P."/>
        </authorList>
    </citation>
    <scope>NUCLEOTIDE SEQUENCE [LARGE SCALE GENOMIC DNA]</scope>
    <source>
        <strain evidence="2">SN15 / ATCC MYA-4574 / FGSC 10173</strain>
    </source>
</reference>
<dbReference type="Proteomes" id="UP000001055">
    <property type="component" value="Unassembled WGS sequence"/>
</dbReference>
<evidence type="ECO:0000313" key="2">
    <source>
        <dbReference type="Proteomes" id="UP000001055"/>
    </source>
</evidence>
<dbReference type="RefSeq" id="XP_001804513.1">
    <property type="nucleotide sequence ID" value="XM_001804461.1"/>
</dbReference>
<dbReference type="AlphaFoldDB" id="Q0U1D3"/>
<dbReference type="KEGG" id="pno:SNOG_14319"/>
<name>Q0U1D3_PHANO</name>
<dbReference type="EMBL" id="CH445355">
    <property type="protein sequence ID" value="EAT78190.1"/>
    <property type="molecule type" value="Genomic_DNA"/>
</dbReference>
<dbReference type="InParanoid" id="Q0U1D3"/>
<protein>
    <submittedName>
        <fullName evidence="1">Uncharacterized protein</fullName>
    </submittedName>
</protein>
<proteinExistence type="predicted"/>
<accession>Q0U1D3</accession>
<sequence>MTANGSLSERPAPPSMAVMALSTSQRLHAPSRCIDNLYETSNYAGSWVSSTAHHVFAYTFRSHQPTKLNRARPPSASMGWSISQEANPQWQPTGSMFVPGHLRLSRLDKV</sequence>
<dbReference type="GeneID" id="5981437"/>
<gene>
    <name evidence="1" type="ORF">SNOG_14319</name>
</gene>
<evidence type="ECO:0000313" key="1">
    <source>
        <dbReference type="EMBL" id="EAT78190.1"/>
    </source>
</evidence>
<organism evidence="1 2">
    <name type="scientific">Phaeosphaeria nodorum (strain SN15 / ATCC MYA-4574 / FGSC 10173)</name>
    <name type="common">Glume blotch fungus</name>
    <name type="synonym">Parastagonospora nodorum</name>
    <dbReference type="NCBI Taxonomy" id="321614"/>
    <lineage>
        <taxon>Eukaryota</taxon>
        <taxon>Fungi</taxon>
        <taxon>Dikarya</taxon>
        <taxon>Ascomycota</taxon>
        <taxon>Pezizomycotina</taxon>
        <taxon>Dothideomycetes</taxon>
        <taxon>Pleosporomycetidae</taxon>
        <taxon>Pleosporales</taxon>
        <taxon>Pleosporineae</taxon>
        <taxon>Phaeosphaeriaceae</taxon>
        <taxon>Parastagonospora</taxon>
    </lineage>
</organism>